<dbReference type="InterPro" id="IPR041049">
    <property type="entry name" value="DUF5615"/>
</dbReference>
<organism evidence="2 3">
    <name type="scientific">Pseudanabaena catenata USMAC16</name>
    <dbReference type="NCBI Taxonomy" id="1855837"/>
    <lineage>
        <taxon>Bacteria</taxon>
        <taxon>Bacillati</taxon>
        <taxon>Cyanobacteriota</taxon>
        <taxon>Cyanophyceae</taxon>
        <taxon>Pseudanabaenales</taxon>
        <taxon>Pseudanabaenaceae</taxon>
        <taxon>Pseudanabaena</taxon>
    </lineage>
</organism>
<dbReference type="Proteomes" id="UP001152872">
    <property type="component" value="Unassembled WGS sequence"/>
</dbReference>
<comment type="caution">
    <text evidence="2">The sequence shown here is derived from an EMBL/GenBank/DDBJ whole genome shotgun (WGS) entry which is preliminary data.</text>
</comment>
<reference evidence="2" key="1">
    <citation type="submission" date="2019-05" db="EMBL/GenBank/DDBJ databases">
        <title>Whole genome sequencing of Pseudanabaena catenata USMAC16.</title>
        <authorList>
            <person name="Khan Z."/>
            <person name="Omar W.M."/>
            <person name="Convey P."/>
            <person name="Merican F."/>
            <person name="Najimudin N."/>
        </authorList>
    </citation>
    <scope>NUCLEOTIDE SEQUENCE</scope>
    <source>
        <strain evidence="2">USMAC16</strain>
    </source>
</reference>
<feature type="domain" description="DUF5615" evidence="1">
    <location>
        <begin position="7"/>
        <end position="96"/>
    </location>
</feature>
<evidence type="ECO:0000313" key="3">
    <source>
        <dbReference type="Proteomes" id="UP001152872"/>
    </source>
</evidence>
<dbReference type="RefSeq" id="WP_009627193.1">
    <property type="nucleotide sequence ID" value="NZ_VBTY01000080.1"/>
</dbReference>
<evidence type="ECO:0000259" key="1">
    <source>
        <dbReference type="Pfam" id="PF18480"/>
    </source>
</evidence>
<gene>
    <name evidence="2" type="ORF">FEV09_10985</name>
</gene>
<dbReference type="AlphaFoldDB" id="A0A9X4M9S8"/>
<sequence length="114" mass="13220">MNIFALIYLDEDVSNLVARLLRSRGIDVQTVQECQMLGKSDPEQLSYAISVNRCILTHNRVDYEKLHLQYINQKVDHSGIIVVPQKIPYEIVARTMVLLDRLTADELENQLFYI</sequence>
<name>A0A9X4M9S8_9CYAN</name>
<evidence type="ECO:0000313" key="2">
    <source>
        <dbReference type="EMBL" id="MDG3495082.1"/>
    </source>
</evidence>
<dbReference type="EMBL" id="VBTY01000080">
    <property type="protein sequence ID" value="MDG3495082.1"/>
    <property type="molecule type" value="Genomic_DNA"/>
</dbReference>
<proteinExistence type="predicted"/>
<protein>
    <submittedName>
        <fullName evidence="2">DUF5615 family PIN-like protein</fullName>
    </submittedName>
</protein>
<accession>A0A9X4M9S8</accession>
<dbReference type="Pfam" id="PF18480">
    <property type="entry name" value="DUF5615"/>
    <property type="match status" value="1"/>
</dbReference>
<keyword evidence="3" id="KW-1185">Reference proteome</keyword>